<comment type="caution">
    <text evidence="1">The sequence shown here is derived from an EMBL/GenBank/DDBJ whole genome shotgun (WGS) entry which is preliminary data.</text>
</comment>
<dbReference type="Proteomes" id="UP001589740">
    <property type="component" value="Unassembled WGS sequence"/>
</dbReference>
<dbReference type="InterPro" id="IPR010838">
    <property type="entry name" value="DUF1444"/>
</dbReference>
<sequence>MNIFQLRDRITEKLKEKRDDFKTAFDREEEMLRVERIDNGKGLDIALSKAIDKAKKDDKFVDEVVYYIDETLERMKEGELTLDENAIYPVVRSTSFHKETKSGVPFITDDHTNETNIYYALDFEKSYRLIDEELLNSLGIDKAALKKLAWKNLEKLSISYKKDTIQENDFYFINHNDGYDATRILNEDFLGEMYHSMEGEMMVGLPHQDVLIIADVKNNVGYDVMAQMMMQYFAEGLTPITSLSFSYDGDKLQPVFILGKQQNNKRGREE</sequence>
<gene>
    <name evidence="1" type="ORF">ACFFLE_00985</name>
</gene>
<reference evidence="1 2" key="1">
    <citation type="submission" date="2024-09" db="EMBL/GenBank/DDBJ databases">
        <authorList>
            <person name="Sun Q."/>
            <person name="Mori K."/>
        </authorList>
    </citation>
    <scope>NUCLEOTIDE SEQUENCE [LARGE SCALE GENOMIC DNA]</scope>
    <source>
        <strain evidence="1 2">JCM 12822</strain>
    </source>
</reference>
<organism evidence="1 2">
    <name type="scientific">Salinicoccus siamensis</name>
    <dbReference type="NCBI Taxonomy" id="381830"/>
    <lineage>
        <taxon>Bacteria</taxon>
        <taxon>Bacillati</taxon>
        <taxon>Bacillota</taxon>
        <taxon>Bacilli</taxon>
        <taxon>Bacillales</taxon>
        <taxon>Staphylococcaceae</taxon>
        <taxon>Salinicoccus</taxon>
    </lineage>
</organism>
<evidence type="ECO:0000313" key="1">
    <source>
        <dbReference type="EMBL" id="MFB9859682.1"/>
    </source>
</evidence>
<accession>A0ABV5Z0Q8</accession>
<keyword evidence="2" id="KW-1185">Reference proteome</keyword>
<dbReference type="RefSeq" id="WP_380569319.1">
    <property type="nucleotide sequence ID" value="NZ_JBHMAH010000004.1"/>
</dbReference>
<dbReference type="NCBIfam" id="NF010189">
    <property type="entry name" value="PRK13668.1"/>
    <property type="match status" value="1"/>
</dbReference>
<dbReference type="EMBL" id="JBHMAH010000004">
    <property type="protein sequence ID" value="MFB9859682.1"/>
    <property type="molecule type" value="Genomic_DNA"/>
</dbReference>
<evidence type="ECO:0000313" key="2">
    <source>
        <dbReference type="Proteomes" id="UP001589740"/>
    </source>
</evidence>
<dbReference type="Pfam" id="PF07285">
    <property type="entry name" value="DUF1444"/>
    <property type="match status" value="1"/>
</dbReference>
<name>A0ABV5Z0Q8_9STAP</name>
<protein>
    <submittedName>
        <fullName evidence="1">DUF1444 domain-containing protein</fullName>
    </submittedName>
</protein>
<proteinExistence type="predicted"/>